<feature type="region of interest" description="Disordered" evidence="1">
    <location>
        <begin position="85"/>
        <end position="133"/>
    </location>
</feature>
<proteinExistence type="predicted"/>
<feature type="compositionally biased region" description="Pro residues" evidence="1">
    <location>
        <begin position="43"/>
        <end position="55"/>
    </location>
</feature>
<dbReference type="AlphaFoldDB" id="A0A9E7F5P6"/>
<gene>
    <name evidence="2" type="ORF">MUK42_33238</name>
</gene>
<evidence type="ECO:0000313" key="2">
    <source>
        <dbReference type="EMBL" id="URD87828.1"/>
    </source>
</evidence>
<keyword evidence="3" id="KW-1185">Reference proteome</keyword>
<feature type="region of interest" description="Disordered" evidence="1">
    <location>
        <begin position="25"/>
        <end position="63"/>
    </location>
</feature>
<evidence type="ECO:0000256" key="1">
    <source>
        <dbReference type="SAM" id="MobiDB-lite"/>
    </source>
</evidence>
<dbReference type="Proteomes" id="UP001055439">
    <property type="component" value="Chromosome 2"/>
</dbReference>
<accession>A0A9E7F5P6</accession>
<sequence length="133" mass="14205">MADPSPSPLHLSSAPAFAATYRWPHTSSLSSPQAIRSTQRARPLPPPPPPLPPAPDRIGSASAFLPHAPHIGRRFDEDERKALAAPITPSTRLRLPRPPPVLTLSAPSRPPMEPPLPTPSSSFGYAPIAWGLN</sequence>
<protein>
    <submittedName>
        <fullName evidence="2">Uncharacterized protein</fullName>
    </submittedName>
</protein>
<name>A0A9E7F5P6_9LILI</name>
<reference evidence="2" key="1">
    <citation type="submission" date="2022-05" db="EMBL/GenBank/DDBJ databases">
        <title>The Musa troglodytarum L. genome provides insights into the mechanism of non-climacteric behaviour and enrichment of carotenoids.</title>
        <authorList>
            <person name="Wang J."/>
        </authorList>
    </citation>
    <scope>NUCLEOTIDE SEQUENCE</scope>
    <source>
        <tissue evidence="2">Leaf</tissue>
    </source>
</reference>
<evidence type="ECO:0000313" key="3">
    <source>
        <dbReference type="Proteomes" id="UP001055439"/>
    </source>
</evidence>
<feature type="compositionally biased region" description="Polar residues" evidence="1">
    <location>
        <begin position="25"/>
        <end position="38"/>
    </location>
</feature>
<dbReference type="EMBL" id="CP097504">
    <property type="protein sequence ID" value="URD87828.1"/>
    <property type="molecule type" value="Genomic_DNA"/>
</dbReference>
<feature type="compositionally biased region" description="Pro residues" evidence="1">
    <location>
        <begin position="108"/>
        <end position="118"/>
    </location>
</feature>
<organism evidence="2 3">
    <name type="scientific">Musa troglodytarum</name>
    <name type="common">fe'i banana</name>
    <dbReference type="NCBI Taxonomy" id="320322"/>
    <lineage>
        <taxon>Eukaryota</taxon>
        <taxon>Viridiplantae</taxon>
        <taxon>Streptophyta</taxon>
        <taxon>Embryophyta</taxon>
        <taxon>Tracheophyta</taxon>
        <taxon>Spermatophyta</taxon>
        <taxon>Magnoliopsida</taxon>
        <taxon>Liliopsida</taxon>
        <taxon>Zingiberales</taxon>
        <taxon>Musaceae</taxon>
        <taxon>Musa</taxon>
    </lineage>
</organism>